<proteinExistence type="predicted"/>
<dbReference type="EMBL" id="JBBBNY010000001">
    <property type="protein sequence ID" value="MEI7035548.1"/>
    <property type="molecule type" value="Genomic_DNA"/>
</dbReference>
<evidence type="ECO:0008006" key="3">
    <source>
        <dbReference type="Google" id="ProtNLM"/>
    </source>
</evidence>
<reference evidence="1 2" key="1">
    <citation type="journal article" date="2014" name="Int. J. Syst. Evol. Microbiol.">
        <title>Fulvimonas yonginensis sp. nov., isolated from greenhouse soil, and emended description of the genus Fulvimonas.</title>
        <authorList>
            <person name="Ahn J.H."/>
            <person name="Kim S.J."/>
            <person name="Weon H.Y."/>
            <person name="Hong S.B."/>
            <person name="Seok S.J."/>
            <person name="Kwon S.W."/>
        </authorList>
    </citation>
    <scope>NUCLEOTIDE SEQUENCE [LARGE SCALE GENOMIC DNA]</scope>
    <source>
        <strain evidence="1 2">KACC 16952</strain>
    </source>
</reference>
<accession>A0ABU8J7P5</accession>
<gene>
    <name evidence="1" type="ORF">WAT24_02115</name>
</gene>
<dbReference type="Proteomes" id="UP001381174">
    <property type="component" value="Unassembled WGS sequence"/>
</dbReference>
<comment type="caution">
    <text evidence="1">The sequence shown here is derived from an EMBL/GenBank/DDBJ whole genome shotgun (WGS) entry which is preliminary data.</text>
</comment>
<evidence type="ECO:0000313" key="1">
    <source>
        <dbReference type="EMBL" id="MEI7035548.1"/>
    </source>
</evidence>
<sequence length="92" mass="10216">MRSLLIGGLWLLAFSAGASDTLRVGSRLLVSGDSATQVRQLLGRPVRVSHRRGSHRRGVLEPASERWLYRLDGREVTVVLVDGKVEEIVQRP</sequence>
<organism evidence="1 2">
    <name type="scientific">Fulvimonas yonginensis</name>
    <dbReference type="NCBI Taxonomy" id="1495200"/>
    <lineage>
        <taxon>Bacteria</taxon>
        <taxon>Pseudomonadati</taxon>
        <taxon>Pseudomonadota</taxon>
        <taxon>Gammaproteobacteria</taxon>
        <taxon>Lysobacterales</taxon>
        <taxon>Rhodanobacteraceae</taxon>
        <taxon>Fulvimonas</taxon>
    </lineage>
</organism>
<keyword evidence="2" id="KW-1185">Reference proteome</keyword>
<evidence type="ECO:0000313" key="2">
    <source>
        <dbReference type="Proteomes" id="UP001381174"/>
    </source>
</evidence>
<name>A0ABU8J7P5_9GAMM</name>
<protein>
    <recommendedName>
        <fullName evidence="3">DUF2845 domain-containing protein</fullName>
    </recommendedName>
</protein>
<dbReference type="RefSeq" id="WP_336806156.1">
    <property type="nucleotide sequence ID" value="NZ_JBBBNY010000001.1"/>
</dbReference>